<evidence type="ECO:0000313" key="14">
    <source>
        <dbReference type="Proteomes" id="UP000614287"/>
    </source>
</evidence>
<dbReference type="PANTHER" id="PTHR39321">
    <property type="entry name" value="NICOTINATE-NUCLEOTIDE ADENYLYLTRANSFERASE-RELATED"/>
    <property type="match status" value="1"/>
</dbReference>
<dbReference type="Gene3D" id="3.40.50.620">
    <property type="entry name" value="HUPs"/>
    <property type="match status" value="1"/>
</dbReference>
<evidence type="ECO:0000256" key="9">
    <source>
        <dbReference type="ARBA" id="ARBA00023027"/>
    </source>
</evidence>
<evidence type="ECO:0000256" key="10">
    <source>
        <dbReference type="ARBA" id="ARBA00048721"/>
    </source>
</evidence>
<evidence type="ECO:0000256" key="2">
    <source>
        <dbReference type="ARBA" id="ARBA00005019"/>
    </source>
</evidence>
<dbReference type="CDD" id="cd02165">
    <property type="entry name" value="NMNAT"/>
    <property type="match status" value="1"/>
</dbReference>
<dbReference type="Proteomes" id="UP000614287">
    <property type="component" value="Unassembled WGS sequence"/>
</dbReference>
<evidence type="ECO:0000256" key="5">
    <source>
        <dbReference type="ARBA" id="ARBA00022679"/>
    </source>
</evidence>
<dbReference type="SUPFAM" id="SSF52374">
    <property type="entry name" value="Nucleotidylyl transferase"/>
    <property type="match status" value="1"/>
</dbReference>
<dbReference type="GO" id="GO:0005524">
    <property type="term" value="F:ATP binding"/>
    <property type="evidence" value="ECO:0007669"/>
    <property type="project" value="UniProtKB-KW"/>
</dbReference>
<keyword evidence="14" id="KW-1185">Reference proteome</keyword>
<dbReference type="AlphaFoldDB" id="A0A8J3CLN9"/>
<comment type="caution">
    <text evidence="13">The sequence shown here is derived from an EMBL/GenBank/DDBJ whole genome shotgun (WGS) entry which is preliminary data.</text>
</comment>
<keyword evidence="4 11" id="KW-0662">Pyridine nucleotide biosynthesis</keyword>
<dbReference type="Pfam" id="PF01467">
    <property type="entry name" value="CTP_transf_like"/>
    <property type="match status" value="1"/>
</dbReference>
<keyword evidence="5 11" id="KW-0808">Transferase</keyword>
<dbReference type="GO" id="GO:0004515">
    <property type="term" value="F:nicotinate-nucleotide adenylyltransferase activity"/>
    <property type="evidence" value="ECO:0007669"/>
    <property type="project" value="UniProtKB-UniRule"/>
</dbReference>
<proteinExistence type="inferred from homology"/>
<organism evidence="13 14">
    <name type="scientific">Formosimonas limnophila</name>
    <dbReference type="NCBI Taxonomy" id="1384487"/>
    <lineage>
        <taxon>Bacteria</taxon>
        <taxon>Pseudomonadati</taxon>
        <taxon>Pseudomonadota</taxon>
        <taxon>Betaproteobacteria</taxon>
        <taxon>Burkholderiales</taxon>
        <taxon>Burkholderiaceae</taxon>
        <taxon>Formosimonas</taxon>
    </lineage>
</organism>
<sequence>MSSPIGLFGSSFNPPHLAHFALLHAAREQLKLSSIQVIPAGQPWQKPHVIASVHRVAMVKAALNDDAQNWEKQAPPPYPITLNSIEASLSQPSYTIQTLKQLSSSHPTNTPLVWIMGSDQLSNLTTWHRWDELLNLCHIAVAQRAGHEVTADDLHESLKSYYLTHLSQADEWQNHPNGYFVTFNLPKMHISSSAIRAALKTPTAENQAILSQLSPSVAAYIQQHQLYGDKKQPHL</sequence>
<comment type="pathway">
    <text evidence="2 11">Cofactor biosynthesis; NAD(+) biosynthesis; deamido-NAD(+) from nicotinate D-ribonucleotide: step 1/1.</text>
</comment>
<dbReference type="InterPro" id="IPR005248">
    <property type="entry name" value="NadD/NMNAT"/>
</dbReference>
<evidence type="ECO:0000256" key="7">
    <source>
        <dbReference type="ARBA" id="ARBA00022741"/>
    </source>
</evidence>
<dbReference type="InterPro" id="IPR014729">
    <property type="entry name" value="Rossmann-like_a/b/a_fold"/>
</dbReference>
<gene>
    <name evidence="11 13" type="primary">nadD</name>
    <name evidence="13" type="ORF">GCM10009007_14610</name>
</gene>
<comment type="catalytic activity">
    <reaction evidence="10 11">
        <text>nicotinate beta-D-ribonucleotide + ATP + H(+) = deamido-NAD(+) + diphosphate</text>
        <dbReference type="Rhea" id="RHEA:22860"/>
        <dbReference type="ChEBI" id="CHEBI:15378"/>
        <dbReference type="ChEBI" id="CHEBI:30616"/>
        <dbReference type="ChEBI" id="CHEBI:33019"/>
        <dbReference type="ChEBI" id="CHEBI:57502"/>
        <dbReference type="ChEBI" id="CHEBI:58437"/>
        <dbReference type="EC" id="2.7.7.18"/>
    </reaction>
</comment>
<dbReference type="NCBIfam" id="TIGR00482">
    <property type="entry name" value="nicotinate (nicotinamide) nucleotide adenylyltransferase"/>
    <property type="match status" value="1"/>
</dbReference>
<reference evidence="13" key="1">
    <citation type="journal article" date="2014" name="Int. J. Syst. Evol. Microbiol.">
        <title>Complete genome sequence of Corynebacterium casei LMG S-19264T (=DSM 44701T), isolated from a smear-ripened cheese.</title>
        <authorList>
            <consortium name="US DOE Joint Genome Institute (JGI-PGF)"/>
            <person name="Walter F."/>
            <person name="Albersmeier A."/>
            <person name="Kalinowski J."/>
            <person name="Ruckert C."/>
        </authorList>
    </citation>
    <scope>NUCLEOTIDE SEQUENCE</scope>
    <source>
        <strain evidence="13">KCTC 32501</strain>
    </source>
</reference>
<protein>
    <recommendedName>
        <fullName evidence="11">Probable nicotinate-nucleotide adenylyltransferase</fullName>
        <ecNumber evidence="11">2.7.7.18</ecNumber>
    </recommendedName>
    <alternativeName>
        <fullName evidence="11">Deamido-NAD(+) diphosphorylase</fullName>
    </alternativeName>
    <alternativeName>
        <fullName evidence="11">Deamido-NAD(+) pyrophosphorylase</fullName>
    </alternativeName>
    <alternativeName>
        <fullName evidence="11">Nicotinate mononucleotide adenylyltransferase</fullName>
        <shortName evidence="11">NaMN adenylyltransferase</shortName>
    </alternativeName>
</protein>
<evidence type="ECO:0000256" key="3">
    <source>
        <dbReference type="ARBA" id="ARBA00009014"/>
    </source>
</evidence>
<evidence type="ECO:0000313" key="13">
    <source>
        <dbReference type="EMBL" id="GHA74628.1"/>
    </source>
</evidence>
<keyword evidence="9 11" id="KW-0520">NAD</keyword>
<feature type="domain" description="Cytidyltransferase-like" evidence="12">
    <location>
        <begin position="7"/>
        <end position="197"/>
    </location>
</feature>
<evidence type="ECO:0000256" key="11">
    <source>
        <dbReference type="HAMAP-Rule" id="MF_00244"/>
    </source>
</evidence>
<evidence type="ECO:0000256" key="4">
    <source>
        <dbReference type="ARBA" id="ARBA00022642"/>
    </source>
</evidence>
<comment type="similarity">
    <text evidence="3 11">Belongs to the NadD family.</text>
</comment>
<dbReference type="PANTHER" id="PTHR39321:SF3">
    <property type="entry name" value="PHOSPHOPANTETHEINE ADENYLYLTRANSFERASE"/>
    <property type="match status" value="1"/>
</dbReference>
<evidence type="ECO:0000256" key="8">
    <source>
        <dbReference type="ARBA" id="ARBA00022840"/>
    </source>
</evidence>
<evidence type="ECO:0000259" key="12">
    <source>
        <dbReference type="Pfam" id="PF01467"/>
    </source>
</evidence>
<reference evidence="13" key="2">
    <citation type="submission" date="2020-09" db="EMBL/GenBank/DDBJ databases">
        <authorList>
            <person name="Sun Q."/>
            <person name="Kim S."/>
        </authorList>
    </citation>
    <scope>NUCLEOTIDE SEQUENCE</scope>
    <source>
        <strain evidence="13">KCTC 32501</strain>
    </source>
</reference>
<dbReference type="EMBL" id="BMZG01000007">
    <property type="protein sequence ID" value="GHA74628.1"/>
    <property type="molecule type" value="Genomic_DNA"/>
</dbReference>
<evidence type="ECO:0000256" key="1">
    <source>
        <dbReference type="ARBA" id="ARBA00002324"/>
    </source>
</evidence>
<name>A0A8J3CLN9_9BURK</name>
<dbReference type="GO" id="GO:0009435">
    <property type="term" value="P:NAD+ biosynthetic process"/>
    <property type="evidence" value="ECO:0007669"/>
    <property type="project" value="UniProtKB-UniRule"/>
</dbReference>
<accession>A0A8J3CLN9</accession>
<keyword evidence="6 11" id="KW-0548">Nucleotidyltransferase</keyword>
<comment type="function">
    <text evidence="1 11">Catalyzes the reversible adenylation of nicotinate mononucleotide (NaMN) to nicotinic acid adenine dinucleotide (NaAD).</text>
</comment>
<dbReference type="EC" id="2.7.7.18" evidence="11"/>
<dbReference type="HAMAP" id="MF_00244">
    <property type="entry name" value="NaMN_adenylyltr"/>
    <property type="match status" value="1"/>
</dbReference>
<dbReference type="RefSeq" id="WP_189493292.1">
    <property type="nucleotide sequence ID" value="NZ_BMZG01000007.1"/>
</dbReference>
<keyword evidence="7 11" id="KW-0547">Nucleotide-binding</keyword>
<keyword evidence="8 11" id="KW-0067">ATP-binding</keyword>
<dbReference type="InterPro" id="IPR004821">
    <property type="entry name" value="Cyt_trans-like"/>
</dbReference>
<dbReference type="UniPathway" id="UPA00253">
    <property type="reaction ID" value="UER00332"/>
</dbReference>
<evidence type="ECO:0000256" key="6">
    <source>
        <dbReference type="ARBA" id="ARBA00022695"/>
    </source>
</evidence>